<proteinExistence type="predicted"/>
<evidence type="ECO:0000313" key="2">
    <source>
        <dbReference type="EMBL" id="GJU09412.1"/>
    </source>
</evidence>
<keyword evidence="3" id="KW-1185">Reference proteome</keyword>
<reference evidence="2" key="1">
    <citation type="journal article" date="2022" name="Int. J. Mol. Sci.">
        <title>Draft Genome of Tanacetum Coccineum: Genomic Comparison of Closely Related Tanacetum-Family Plants.</title>
        <authorList>
            <person name="Yamashiro T."/>
            <person name="Shiraishi A."/>
            <person name="Nakayama K."/>
            <person name="Satake H."/>
        </authorList>
    </citation>
    <scope>NUCLEOTIDE SEQUENCE</scope>
</reference>
<dbReference type="Proteomes" id="UP001151760">
    <property type="component" value="Unassembled WGS sequence"/>
</dbReference>
<gene>
    <name evidence="2" type="ORF">Tco_1131808</name>
</gene>
<comment type="caution">
    <text evidence="2">The sequence shown here is derived from an EMBL/GenBank/DDBJ whole genome shotgun (WGS) entry which is preliminary data.</text>
</comment>
<organism evidence="2 3">
    <name type="scientific">Tanacetum coccineum</name>
    <dbReference type="NCBI Taxonomy" id="301880"/>
    <lineage>
        <taxon>Eukaryota</taxon>
        <taxon>Viridiplantae</taxon>
        <taxon>Streptophyta</taxon>
        <taxon>Embryophyta</taxon>
        <taxon>Tracheophyta</taxon>
        <taxon>Spermatophyta</taxon>
        <taxon>Magnoliopsida</taxon>
        <taxon>eudicotyledons</taxon>
        <taxon>Gunneridae</taxon>
        <taxon>Pentapetalae</taxon>
        <taxon>asterids</taxon>
        <taxon>campanulids</taxon>
        <taxon>Asterales</taxon>
        <taxon>Asteraceae</taxon>
        <taxon>Asteroideae</taxon>
        <taxon>Anthemideae</taxon>
        <taxon>Anthemidinae</taxon>
        <taxon>Tanacetum</taxon>
    </lineage>
</organism>
<feature type="region of interest" description="Disordered" evidence="1">
    <location>
        <begin position="92"/>
        <end position="300"/>
    </location>
</feature>
<feature type="region of interest" description="Disordered" evidence="1">
    <location>
        <begin position="1"/>
        <end position="25"/>
    </location>
</feature>
<feature type="compositionally biased region" description="Polar residues" evidence="1">
    <location>
        <begin position="188"/>
        <end position="198"/>
    </location>
</feature>
<sequence>MFIKYSTGQIPLKKSKGKGSQGKNTACTIEETVDVSEESDPEPARKRTASRRVVKKKVTITVDDNIIPEPDVSLELGKSMSLTEAAKEEAARQVHATHARIMTEPVPEPARRRPSGIAFRDTSSVSKKMFPDPSQKLKGVQSLTPEEQLAADIMKALKESKKTSRRQPSTGGSREGTGSIPGVPDESTVITATSSKGTGVTPGVLDESTVVPATSSEGTGTKPGVFDEENVTSEDKVILEWGSEQESEYTKEEDDDETIKWVDTGEEEEKKDDDDDKSIDLKQSNDEETNDEFMHGKEHA</sequence>
<protein>
    <submittedName>
        <fullName evidence="2">Uncharacterized protein</fullName>
    </submittedName>
</protein>
<evidence type="ECO:0000313" key="3">
    <source>
        <dbReference type="Proteomes" id="UP001151760"/>
    </source>
</evidence>
<feature type="compositionally biased region" description="Acidic residues" evidence="1">
    <location>
        <begin position="243"/>
        <end position="257"/>
    </location>
</feature>
<accession>A0ABQ5JA38</accession>
<reference evidence="2" key="2">
    <citation type="submission" date="2022-01" db="EMBL/GenBank/DDBJ databases">
        <authorList>
            <person name="Yamashiro T."/>
            <person name="Shiraishi A."/>
            <person name="Satake H."/>
            <person name="Nakayama K."/>
        </authorList>
    </citation>
    <scope>NUCLEOTIDE SEQUENCE</scope>
</reference>
<feature type="compositionally biased region" description="Acidic residues" evidence="1">
    <location>
        <begin position="264"/>
        <end position="277"/>
    </location>
</feature>
<dbReference type="EMBL" id="BQNB010021725">
    <property type="protein sequence ID" value="GJU09412.1"/>
    <property type="molecule type" value="Genomic_DNA"/>
</dbReference>
<evidence type="ECO:0000256" key="1">
    <source>
        <dbReference type="SAM" id="MobiDB-lite"/>
    </source>
</evidence>
<name>A0ABQ5JA38_9ASTR</name>